<protein>
    <recommendedName>
        <fullName evidence="2">CBM6 domain-containing protein</fullName>
    </recommendedName>
</protein>
<dbReference type="Gene3D" id="2.60.120.260">
    <property type="entry name" value="Galactose-binding domain-like"/>
    <property type="match status" value="1"/>
</dbReference>
<name>A0ABV4U3A6_9BACT</name>
<dbReference type="InterPro" id="IPR005084">
    <property type="entry name" value="CBM6"/>
</dbReference>
<evidence type="ECO:0000313" key="3">
    <source>
        <dbReference type="EMBL" id="MFA9478069.1"/>
    </source>
</evidence>
<dbReference type="SUPFAM" id="SSF49785">
    <property type="entry name" value="Galactose-binding domain-like"/>
    <property type="match status" value="1"/>
</dbReference>
<sequence>MLVFAASLLAEPVPAPAAEQAVRGERPSAPYRVWYGINELGSNFEFYPNATIDSGGRLDPRLLEKAGKSSLYWVYGSQIPTWADGPGYWHERLKPSTMRRGPNENYDFPFELPGVALDEWANAHQSGVWDWIPEGLRQGRLENPHPFIAVWLSNTVREQLYDMGRDGTVDLFLVQGYTITRHQGDGLFWSDAMARLEPFKERGLLHKTVFVLGHITDYPNWKGGTVWDEQMLRSRMEEIKRRYPQMPGVSFFQSGVKDEQAFRRIAQIADEISGELWPDDWLPDGIYTLAPQSDSVLRLEAEDAGESPGTHVIGWTTRYPEQPVHQMWRLTSVDDDQNLYRIQPAYTRDLSLEAGDPGGRDTAPVRLGRTHNGPSQQWKLTPATRGFKLSPVSAPNRFLRMPRSEDGTRVLIGVDRGGRDQVWALNPEFSPLEPIPPVYQAQEAEMTGNTRRGGGYPGSVGGFVQQARGGGTLTFNNVDGGEKGGRQVLTVRYANGSDRPLTQRITVNGRTADVTFPPTGWWGTWERRDIPAPLRAGKNNTVILIAEDGGPHIDKLEVNPR</sequence>
<dbReference type="RefSeq" id="WP_425344997.1">
    <property type="nucleotide sequence ID" value="NZ_JBGUBD010000004.1"/>
</dbReference>
<feature type="domain" description="CBM6" evidence="2">
    <location>
        <begin position="437"/>
        <end position="559"/>
    </location>
</feature>
<keyword evidence="4" id="KW-1185">Reference proteome</keyword>
<evidence type="ECO:0000259" key="2">
    <source>
        <dbReference type="PROSITE" id="PS51175"/>
    </source>
</evidence>
<proteinExistence type="predicted"/>
<evidence type="ECO:0000313" key="4">
    <source>
        <dbReference type="Proteomes" id="UP001575105"/>
    </source>
</evidence>
<accession>A0ABV4U3A6</accession>
<dbReference type="SUPFAM" id="SSF50370">
    <property type="entry name" value="Ricin B-like lectins"/>
    <property type="match status" value="1"/>
</dbReference>
<dbReference type="EMBL" id="JBGUBD010000004">
    <property type="protein sequence ID" value="MFA9478069.1"/>
    <property type="molecule type" value="Genomic_DNA"/>
</dbReference>
<dbReference type="InterPro" id="IPR035992">
    <property type="entry name" value="Ricin_B-like_lectins"/>
</dbReference>
<comment type="caution">
    <text evidence="3">The sequence shown here is derived from an EMBL/GenBank/DDBJ whole genome shotgun (WGS) entry which is preliminary data.</text>
</comment>
<feature type="region of interest" description="Disordered" evidence="1">
    <location>
        <begin position="350"/>
        <end position="376"/>
    </location>
</feature>
<reference evidence="3 4" key="1">
    <citation type="submission" date="2024-08" db="EMBL/GenBank/DDBJ databases">
        <title>Whole-genome sequencing of halo(alkali)philic microorganisms from hypersaline lakes.</title>
        <authorList>
            <person name="Sorokin D.Y."/>
            <person name="Merkel A.Y."/>
            <person name="Messina E."/>
            <person name="Yakimov M."/>
        </authorList>
    </citation>
    <scope>NUCLEOTIDE SEQUENCE [LARGE SCALE GENOMIC DNA]</scope>
    <source>
        <strain evidence="3 4">AB-hyl4</strain>
    </source>
</reference>
<evidence type="ECO:0000256" key="1">
    <source>
        <dbReference type="SAM" id="MobiDB-lite"/>
    </source>
</evidence>
<dbReference type="InterPro" id="IPR008979">
    <property type="entry name" value="Galactose-bd-like_sf"/>
</dbReference>
<dbReference type="PROSITE" id="PS51175">
    <property type="entry name" value="CBM6"/>
    <property type="match status" value="1"/>
</dbReference>
<dbReference type="PROSITE" id="PS50231">
    <property type="entry name" value="RICIN_B_LECTIN"/>
    <property type="match status" value="1"/>
</dbReference>
<dbReference type="Proteomes" id="UP001575105">
    <property type="component" value="Unassembled WGS sequence"/>
</dbReference>
<gene>
    <name evidence="3" type="ORF">ACERK3_07135</name>
</gene>
<organism evidence="3 4">
    <name type="scientific">Natronomicrosphaera hydrolytica</name>
    <dbReference type="NCBI Taxonomy" id="3242702"/>
    <lineage>
        <taxon>Bacteria</taxon>
        <taxon>Pseudomonadati</taxon>
        <taxon>Planctomycetota</taxon>
        <taxon>Phycisphaerae</taxon>
        <taxon>Phycisphaerales</taxon>
        <taxon>Phycisphaeraceae</taxon>
        <taxon>Natronomicrosphaera</taxon>
    </lineage>
</organism>
<dbReference type="Gene3D" id="2.80.10.50">
    <property type="match status" value="1"/>
</dbReference>